<evidence type="ECO:0000313" key="2">
    <source>
        <dbReference type="Proteomes" id="UP000887116"/>
    </source>
</evidence>
<accession>A0A8X6HB82</accession>
<dbReference type="Proteomes" id="UP000887116">
    <property type="component" value="Unassembled WGS sequence"/>
</dbReference>
<keyword evidence="2" id="KW-1185">Reference proteome</keyword>
<organism evidence="1 2">
    <name type="scientific">Trichonephila clavata</name>
    <name type="common">Joro spider</name>
    <name type="synonym">Nephila clavata</name>
    <dbReference type="NCBI Taxonomy" id="2740835"/>
    <lineage>
        <taxon>Eukaryota</taxon>
        <taxon>Metazoa</taxon>
        <taxon>Ecdysozoa</taxon>
        <taxon>Arthropoda</taxon>
        <taxon>Chelicerata</taxon>
        <taxon>Arachnida</taxon>
        <taxon>Araneae</taxon>
        <taxon>Araneomorphae</taxon>
        <taxon>Entelegynae</taxon>
        <taxon>Araneoidea</taxon>
        <taxon>Nephilidae</taxon>
        <taxon>Trichonephila</taxon>
    </lineage>
</organism>
<sequence>MVITFRGIKITLNQSKSRKECLDATPSQFEYPKSNDQCPHRRQVGRRQESCQRRGVVMFDNAVVPFAKSIYFGEVLWNSH</sequence>
<name>A0A8X6HB82_TRICU</name>
<protein>
    <submittedName>
        <fullName evidence="1">Uncharacterized protein</fullName>
    </submittedName>
</protein>
<evidence type="ECO:0000313" key="1">
    <source>
        <dbReference type="EMBL" id="GFR20387.1"/>
    </source>
</evidence>
<reference evidence="1" key="1">
    <citation type="submission" date="2020-07" db="EMBL/GenBank/DDBJ databases">
        <title>Multicomponent nature underlies the extraordinary mechanical properties of spider dragline silk.</title>
        <authorList>
            <person name="Kono N."/>
            <person name="Nakamura H."/>
            <person name="Mori M."/>
            <person name="Yoshida Y."/>
            <person name="Ohtoshi R."/>
            <person name="Malay A.D."/>
            <person name="Moran D.A.P."/>
            <person name="Tomita M."/>
            <person name="Numata K."/>
            <person name="Arakawa K."/>
        </authorList>
    </citation>
    <scope>NUCLEOTIDE SEQUENCE</scope>
</reference>
<gene>
    <name evidence="1" type="ORF">TNCT_12761</name>
</gene>
<proteinExistence type="predicted"/>
<dbReference type="AlphaFoldDB" id="A0A8X6HB82"/>
<comment type="caution">
    <text evidence="1">The sequence shown here is derived from an EMBL/GenBank/DDBJ whole genome shotgun (WGS) entry which is preliminary data.</text>
</comment>
<dbReference type="EMBL" id="BMAO01037819">
    <property type="protein sequence ID" value="GFR20387.1"/>
    <property type="molecule type" value="Genomic_DNA"/>
</dbReference>